<gene>
    <name evidence="3" type="ORF">ACFQ0I_05305</name>
</gene>
<dbReference type="PANTHER" id="PTHR48081">
    <property type="entry name" value="AB HYDROLASE SUPERFAMILY PROTEIN C4A8.06C"/>
    <property type="match status" value="1"/>
</dbReference>
<name>A0ABW3BPX0_9FLAO</name>
<proteinExistence type="predicted"/>
<dbReference type="Pfam" id="PF20434">
    <property type="entry name" value="BD-FAE"/>
    <property type="match status" value="1"/>
</dbReference>
<dbReference type="InterPro" id="IPR050300">
    <property type="entry name" value="GDXG_lipolytic_enzyme"/>
</dbReference>
<evidence type="ECO:0000313" key="4">
    <source>
        <dbReference type="Proteomes" id="UP001597011"/>
    </source>
</evidence>
<dbReference type="PANTHER" id="PTHR48081:SF6">
    <property type="entry name" value="PEPTIDASE S9 PROLYL OLIGOPEPTIDASE CATALYTIC DOMAIN-CONTAINING PROTEIN"/>
    <property type="match status" value="1"/>
</dbReference>
<comment type="caution">
    <text evidence="3">The sequence shown here is derived from an EMBL/GenBank/DDBJ whole genome shotgun (WGS) entry which is preliminary data.</text>
</comment>
<keyword evidence="4" id="KW-1185">Reference proteome</keyword>
<sequence>MSRTFLNLCAYFVMLIGFSQNEIIPLWNGDIPNSQKSADKEVILSTDATRISLVQTPTLEVFLPTKKSNTGRAIIICPGGGYHNVVYDWEGTDIAKWFNSKGIAAFVLKYRLPNTKSVKVSFEAPLQDAQRALRIVRSQSEKWQINPNKIGVMGFSAGGHVASTLGTQFNNPNKFKETTIDSISARPDFMILVYPVVTMKLDYTHKGSRLSLLGEHPSEALINQYSNELQVTQNTPPTFIVHSGDDTAVPVENSLNFYKALKDKGVKTEIHIYPEGGHGYSLALGKGYLQTWTDRLYDWLQSL</sequence>
<evidence type="ECO:0000259" key="2">
    <source>
        <dbReference type="Pfam" id="PF20434"/>
    </source>
</evidence>
<evidence type="ECO:0000313" key="3">
    <source>
        <dbReference type="EMBL" id="MFD0835170.1"/>
    </source>
</evidence>
<dbReference type="InterPro" id="IPR049492">
    <property type="entry name" value="BD-FAE-like_dom"/>
</dbReference>
<protein>
    <submittedName>
        <fullName evidence="3">Alpha/beta hydrolase</fullName>
    </submittedName>
</protein>
<dbReference type="RefSeq" id="WP_379940102.1">
    <property type="nucleotide sequence ID" value="NZ_JBHTIB010000008.1"/>
</dbReference>
<reference evidence="4" key="1">
    <citation type="journal article" date="2019" name="Int. J. Syst. Evol. Microbiol.">
        <title>The Global Catalogue of Microorganisms (GCM) 10K type strain sequencing project: providing services to taxonomists for standard genome sequencing and annotation.</title>
        <authorList>
            <consortium name="The Broad Institute Genomics Platform"/>
            <consortium name="The Broad Institute Genome Sequencing Center for Infectious Disease"/>
            <person name="Wu L."/>
            <person name="Ma J."/>
        </authorList>
    </citation>
    <scope>NUCLEOTIDE SEQUENCE [LARGE SCALE GENOMIC DNA]</scope>
    <source>
        <strain evidence="4">CCUG 60529</strain>
    </source>
</reference>
<dbReference type="EMBL" id="JBHTIB010000008">
    <property type="protein sequence ID" value="MFD0835170.1"/>
    <property type="molecule type" value="Genomic_DNA"/>
</dbReference>
<dbReference type="Proteomes" id="UP001597011">
    <property type="component" value="Unassembled WGS sequence"/>
</dbReference>
<accession>A0ABW3BPX0</accession>
<evidence type="ECO:0000256" key="1">
    <source>
        <dbReference type="ARBA" id="ARBA00022801"/>
    </source>
</evidence>
<dbReference type="SUPFAM" id="SSF53474">
    <property type="entry name" value="alpha/beta-Hydrolases"/>
    <property type="match status" value="1"/>
</dbReference>
<keyword evidence="1 3" id="KW-0378">Hydrolase</keyword>
<dbReference type="Gene3D" id="3.40.50.1820">
    <property type="entry name" value="alpha/beta hydrolase"/>
    <property type="match status" value="1"/>
</dbReference>
<feature type="domain" description="BD-FAE-like" evidence="2">
    <location>
        <begin position="59"/>
        <end position="261"/>
    </location>
</feature>
<dbReference type="InterPro" id="IPR029058">
    <property type="entry name" value="AB_hydrolase_fold"/>
</dbReference>
<organism evidence="3 4">
    <name type="scientific">Mariniflexile aquimaris</name>
    <dbReference type="NCBI Taxonomy" id="881009"/>
    <lineage>
        <taxon>Bacteria</taxon>
        <taxon>Pseudomonadati</taxon>
        <taxon>Bacteroidota</taxon>
        <taxon>Flavobacteriia</taxon>
        <taxon>Flavobacteriales</taxon>
        <taxon>Flavobacteriaceae</taxon>
        <taxon>Mariniflexile</taxon>
    </lineage>
</organism>
<dbReference type="GO" id="GO:0016787">
    <property type="term" value="F:hydrolase activity"/>
    <property type="evidence" value="ECO:0007669"/>
    <property type="project" value="UniProtKB-KW"/>
</dbReference>